<protein>
    <submittedName>
        <fullName evidence="3">Uncharacterized protein</fullName>
    </submittedName>
</protein>
<name>A0ABV6QK53_9ACTN</name>
<evidence type="ECO:0000256" key="1">
    <source>
        <dbReference type="SAM" id="MobiDB-lite"/>
    </source>
</evidence>
<dbReference type="RefSeq" id="WP_380045662.1">
    <property type="nucleotide sequence ID" value="NZ_JBHLTC010000011.1"/>
</dbReference>
<keyword evidence="2" id="KW-0472">Membrane</keyword>
<dbReference type="Proteomes" id="UP001589890">
    <property type="component" value="Unassembled WGS sequence"/>
</dbReference>
<evidence type="ECO:0000313" key="4">
    <source>
        <dbReference type="Proteomes" id="UP001589890"/>
    </source>
</evidence>
<sequence length="343" mass="35420">MRTEQDLTKAYRDLAADAPQADTVLAAIEQAERTKPKRGILMISAVAATATAAVAIAAPILLQNEQALPASGADRAANPAWRTAFTTDLPTGFTADHQYVTTTFHRTTASGPPTALCDITAYRAGLFDPKRIPAGSPRISINGKPGHLATMTDPGSSAPETLPRAVWQYDANSWAVVGCSGGGDLVAIAKTIAGGLTFKPGRIDAPLKVGYWPASAPVDSLTPLTKKPAGSSGPAPAFGISGEARGDGTSRVKHGAQLSYTPGPAETREGTPVTVQGLKATLVEAPGLSTLYIEGDGFEVAIHLSTAGFADPRGELTRIGEGLDLSANPTDPGTWFDATRAIP</sequence>
<feature type="region of interest" description="Disordered" evidence="1">
    <location>
        <begin position="243"/>
        <end position="270"/>
    </location>
</feature>
<reference evidence="3 4" key="1">
    <citation type="submission" date="2024-09" db="EMBL/GenBank/DDBJ databases">
        <authorList>
            <person name="Sun Q."/>
            <person name="Mori K."/>
        </authorList>
    </citation>
    <scope>NUCLEOTIDE SEQUENCE [LARGE SCALE GENOMIC DNA]</scope>
    <source>
        <strain evidence="3 4">CGMCC 1.15906</strain>
    </source>
</reference>
<evidence type="ECO:0000256" key="2">
    <source>
        <dbReference type="SAM" id="Phobius"/>
    </source>
</evidence>
<keyword evidence="2" id="KW-1133">Transmembrane helix</keyword>
<keyword evidence="2" id="KW-0812">Transmembrane</keyword>
<organism evidence="3 4">
    <name type="scientific">Kribbella deserti</name>
    <dbReference type="NCBI Taxonomy" id="1926257"/>
    <lineage>
        <taxon>Bacteria</taxon>
        <taxon>Bacillati</taxon>
        <taxon>Actinomycetota</taxon>
        <taxon>Actinomycetes</taxon>
        <taxon>Propionibacteriales</taxon>
        <taxon>Kribbellaceae</taxon>
        <taxon>Kribbella</taxon>
    </lineage>
</organism>
<proteinExistence type="predicted"/>
<keyword evidence="4" id="KW-1185">Reference proteome</keyword>
<feature type="transmembrane region" description="Helical" evidence="2">
    <location>
        <begin position="40"/>
        <end position="62"/>
    </location>
</feature>
<feature type="region of interest" description="Disordered" evidence="1">
    <location>
        <begin position="322"/>
        <end position="343"/>
    </location>
</feature>
<accession>A0ABV6QK53</accession>
<evidence type="ECO:0000313" key="3">
    <source>
        <dbReference type="EMBL" id="MFC0624366.1"/>
    </source>
</evidence>
<comment type="caution">
    <text evidence="3">The sequence shown here is derived from an EMBL/GenBank/DDBJ whole genome shotgun (WGS) entry which is preliminary data.</text>
</comment>
<gene>
    <name evidence="3" type="ORF">ACFFGN_09860</name>
</gene>
<dbReference type="EMBL" id="JBHLTC010000011">
    <property type="protein sequence ID" value="MFC0624366.1"/>
    <property type="molecule type" value="Genomic_DNA"/>
</dbReference>